<dbReference type="GO" id="GO:0015648">
    <property type="term" value="F:lipid-linked peptidoglycan transporter activity"/>
    <property type="evidence" value="ECO:0007669"/>
    <property type="project" value="TreeGrafter"/>
</dbReference>
<feature type="transmembrane region" description="Helical" evidence="6">
    <location>
        <begin position="78"/>
        <end position="95"/>
    </location>
</feature>
<dbReference type="AlphaFoldDB" id="A0A366XUZ7"/>
<name>A0A366XUZ7_9BACI</name>
<dbReference type="PANTHER" id="PTHR30474:SF1">
    <property type="entry name" value="PEPTIDOGLYCAN GLYCOSYLTRANSFERASE MRDB"/>
    <property type="match status" value="1"/>
</dbReference>
<feature type="transmembrane region" description="Helical" evidence="6">
    <location>
        <begin position="298"/>
        <end position="318"/>
    </location>
</feature>
<feature type="transmembrane region" description="Helical" evidence="6">
    <location>
        <begin position="364"/>
        <end position="386"/>
    </location>
</feature>
<feature type="transmembrane region" description="Helical" evidence="6">
    <location>
        <begin position="156"/>
        <end position="173"/>
    </location>
</feature>
<evidence type="ECO:0000256" key="1">
    <source>
        <dbReference type="ARBA" id="ARBA00004141"/>
    </source>
</evidence>
<proteinExistence type="predicted"/>
<dbReference type="GO" id="GO:0051301">
    <property type="term" value="P:cell division"/>
    <property type="evidence" value="ECO:0007669"/>
    <property type="project" value="InterPro"/>
</dbReference>
<evidence type="ECO:0000256" key="3">
    <source>
        <dbReference type="ARBA" id="ARBA00022960"/>
    </source>
</evidence>
<feature type="transmembrane region" description="Helical" evidence="6">
    <location>
        <begin position="202"/>
        <end position="222"/>
    </location>
</feature>
<evidence type="ECO:0000256" key="6">
    <source>
        <dbReference type="SAM" id="Phobius"/>
    </source>
</evidence>
<feature type="transmembrane region" description="Helical" evidence="6">
    <location>
        <begin position="179"/>
        <end position="195"/>
    </location>
</feature>
<keyword evidence="2 6" id="KW-0812">Transmembrane</keyword>
<dbReference type="PROSITE" id="PS00428">
    <property type="entry name" value="FTSW_RODA_SPOVE"/>
    <property type="match status" value="1"/>
</dbReference>
<dbReference type="GO" id="GO:0005886">
    <property type="term" value="C:plasma membrane"/>
    <property type="evidence" value="ECO:0007669"/>
    <property type="project" value="TreeGrafter"/>
</dbReference>
<keyword evidence="8" id="KW-1185">Reference proteome</keyword>
<dbReference type="PANTHER" id="PTHR30474">
    <property type="entry name" value="CELL CYCLE PROTEIN"/>
    <property type="match status" value="1"/>
</dbReference>
<evidence type="ECO:0000313" key="8">
    <source>
        <dbReference type="Proteomes" id="UP000253314"/>
    </source>
</evidence>
<evidence type="ECO:0000256" key="2">
    <source>
        <dbReference type="ARBA" id="ARBA00022692"/>
    </source>
</evidence>
<accession>A0A366XUZ7</accession>
<evidence type="ECO:0000256" key="4">
    <source>
        <dbReference type="ARBA" id="ARBA00022989"/>
    </source>
</evidence>
<feature type="transmembrane region" description="Helical" evidence="6">
    <location>
        <begin position="52"/>
        <end position="71"/>
    </location>
</feature>
<sequence>MNKDNNSPWQQIDYTLLFLIFLLLCISSIAIYSAQFSLPVHLREINFVLRQVMWYMIGAVAILATMILDFDRFKQISWYLYGFGIFLLLLLRFSPEYIGSYELAPIRNGAKSWFVLPGLGSIQPSEFMKIFLIISLSHIIIVHNEKYAVRELREDFILLGKILLTSLLPIAIVMEQPDLGTAMVLSAIVASLILVSGIRWRILFGAASTFSLAIFVLVQIYFRFPKFFEDYILDSYQLARFYGWLQPYEYAGSYGYHLITSLKAIGSGQLQGKGFNNGTVYFPEAHTDFIFTVIGEEYGFIGASIVVSVFFMVIYRVIHISIESHDPFGSFLCAGVIGMLTFQVFQNIGMTIGLLPITGIPLPFVSYGGSSLLTYMIAIGLVLNVASRTRKYMFD</sequence>
<comment type="subcellular location">
    <subcellularLocation>
        <location evidence="1">Membrane</location>
        <topology evidence="1">Multi-pass membrane protein</topology>
    </subcellularLocation>
</comment>
<keyword evidence="3" id="KW-0133">Cell shape</keyword>
<dbReference type="GO" id="GO:0008360">
    <property type="term" value="P:regulation of cell shape"/>
    <property type="evidence" value="ECO:0007669"/>
    <property type="project" value="UniProtKB-KW"/>
</dbReference>
<dbReference type="InterPro" id="IPR001182">
    <property type="entry name" value="FtsW/RodA"/>
</dbReference>
<dbReference type="GO" id="GO:0032153">
    <property type="term" value="C:cell division site"/>
    <property type="evidence" value="ECO:0007669"/>
    <property type="project" value="TreeGrafter"/>
</dbReference>
<protein>
    <submittedName>
        <fullName evidence="7">Rod shape-determining protein RodA</fullName>
    </submittedName>
</protein>
<dbReference type="OrthoDB" id="9768187at2"/>
<gene>
    <name evidence="7" type="ORF">DS031_08845</name>
</gene>
<dbReference type="RefSeq" id="WP_113805708.1">
    <property type="nucleotide sequence ID" value="NZ_QOCW01000007.1"/>
</dbReference>
<organism evidence="7 8">
    <name type="scientific">Bacillus taeanensis</name>
    <dbReference type="NCBI Taxonomy" id="273032"/>
    <lineage>
        <taxon>Bacteria</taxon>
        <taxon>Bacillati</taxon>
        <taxon>Bacillota</taxon>
        <taxon>Bacilli</taxon>
        <taxon>Bacillales</taxon>
        <taxon>Bacillaceae</taxon>
        <taxon>Bacillus</taxon>
    </lineage>
</organism>
<keyword evidence="5 6" id="KW-0472">Membrane</keyword>
<dbReference type="Proteomes" id="UP000253314">
    <property type="component" value="Unassembled WGS sequence"/>
</dbReference>
<comment type="caution">
    <text evidence="7">The sequence shown here is derived from an EMBL/GenBank/DDBJ whole genome shotgun (WGS) entry which is preliminary data.</text>
</comment>
<dbReference type="InterPro" id="IPR018365">
    <property type="entry name" value="Cell_cycle_FtsW-rel_CS"/>
</dbReference>
<keyword evidence="4 6" id="KW-1133">Transmembrane helix</keyword>
<feature type="transmembrane region" description="Helical" evidence="6">
    <location>
        <begin position="330"/>
        <end position="352"/>
    </location>
</feature>
<feature type="transmembrane region" description="Helical" evidence="6">
    <location>
        <begin position="12"/>
        <end position="32"/>
    </location>
</feature>
<evidence type="ECO:0000256" key="5">
    <source>
        <dbReference type="ARBA" id="ARBA00023136"/>
    </source>
</evidence>
<dbReference type="Pfam" id="PF01098">
    <property type="entry name" value="FTSW_RODA_SPOVE"/>
    <property type="match status" value="1"/>
</dbReference>
<evidence type="ECO:0000313" key="7">
    <source>
        <dbReference type="EMBL" id="RBW69952.1"/>
    </source>
</evidence>
<reference evidence="7 8" key="1">
    <citation type="submission" date="2018-07" db="EMBL/GenBank/DDBJ databases">
        <title>Lottiidibacillus patelloidae gen. nov., sp. nov., isolated from the intestinal tract of a marine limpet and the reclassification of B. taeanensis BH030017T, B. algicola KMM 3737T and B. hwajinpoensis SW-72T as genus Lottiidibacillus.</title>
        <authorList>
            <person name="Liu R."/>
            <person name="Huang Z."/>
        </authorList>
    </citation>
    <scope>NUCLEOTIDE SEQUENCE [LARGE SCALE GENOMIC DNA]</scope>
    <source>
        <strain evidence="7 8">BH030017</strain>
    </source>
</reference>
<dbReference type="EMBL" id="QOCW01000007">
    <property type="protein sequence ID" value="RBW69952.1"/>
    <property type="molecule type" value="Genomic_DNA"/>
</dbReference>